<organism evidence="2 3">
    <name type="scientific">Candidatus Polarisedimenticola svalbardensis</name>
    <dbReference type="NCBI Taxonomy" id="2886004"/>
    <lineage>
        <taxon>Bacteria</taxon>
        <taxon>Pseudomonadati</taxon>
        <taxon>Acidobacteriota</taxon>
        <taxon>Candidatus Polarisedimenticolia</taxon>
        <taxon>Candidatus Polarisedimenticolales</taxon>
        <taxon>Candidatus Polarisedimenticolaceae</taxon>
        <taxon>Candidatus Polarisedimenticola</taxon>
    </lineage>
</organism>
<sequence length="254" mass="26831">MKKLLVTTLALFVLCTPFALAEPTEVVVRVLSKDAKFVGTSMGGVRINLRNVETGELLATGLTAGSTGDTSKIMKSDRKRNVPISTDGSAAFSATLDIDRPVLVEARAFGPLGQRQAANTVSSTMWVVPGRPVTGGDGWVLQLAGFSVDVLAPPSHIKLTGAPQDVEVRANVTMMCGCPIEPEGLWDANRFEVAILLERNGKPAGTIPMEYAGSTSQFRGTVAVTEPGAYQVTVFAHDPGNGNTGLDRTTFVVK</sequence>
<proteinExistence type="predicted"/>
<evidence type="ECO:0000256" key="1">
    <source>
        <dbReference type="SAM" id="SignalP"/>
    </source>
</evidence>
<protein>
    <submittedName>
        <fullName evidence="2">Uncharacterized protein</fullName>
    </submittedName>
</protein>
<gene>
    <name evidence="2" type="ORF">IFK94_10700</name>
</gene>
<reference evidence="2 3" key="1">
    <citation type="submission" date="2020-08" db="EMBL/GenBank/DDBJ databases">
        <title>Acidobacteriota in marine sediments use diverse sulfur dissimilation pathways.</title>
        <authorList>
            <person name="Wasmund K."/>
        </authorList>
    </citation>
    <scope>NUCLEOTIDE SEQUENCE [LARGE SCALE GENOMIC DNA]</scope>
    <source>
        <strain evidence="2">MAG AM4</strain>
    </source>
</reference>
<accession>A0A8J7C2W1</accession>
<feature type="signal peptide" evidence="1">
    <location>
        <begin position="1"/>
        <end position="21"/>
    </location>
</feature>
<dbReference type="AlphaFoldDB" id="A0A8J7C2W1"/>
<feature type="chain" id="PRO_5035293641" evidence="1">
    <location>
        <begin position="22"/>
        <end position="254"/>
    </location>
</feature>
<evidence type="ECO:0000313" key="3">
    <source>
        <dbReference type="Proteomes" id="UP000648239"/>
    </source>
</evidence>
<comment type="caution">
    <text evidence="2">The sequence shown here is derived from an EMBL/GenBank/DDBJ whole genome shotgun (WGS) entry which is preliminary data.</text>
</comment>
<dbReference type="EMBL" id="JACXWD010000036">
    <property type="protein sequence ID" value="MBD3868581.1"/>
    <property type="molecule type" value="Genomic_DNA"/>
</dbReference>
<evidence type="ECO:0000313" key="2">
    <source>
        <dbReference type="EMBL" id="MBD3868581.1"/>
    </source>
</evidence>
<name>A0A8J7C2W1_9BACT</name>
<dbReference type="Proteomes" id="UP000648239">
    <property type="component" value="Unassembled WGS sequence"/>
</dbReference>
<keyword evidence="1" id="KW-0732">Signal</keyword>